<proteinExistence type="inferred from homology"/>
<evidence type="ECO:0000256" key="1">
    <source>
        <dbReference type="ARBA" id="ARBA00001798"/>
    </source>
</evidence>
<comment type="catalytic activity">
    <reaction evidence="1">
        <text>[E2 ubiquitin-conjugating enzyme]-S-ubiquitinyl-L-cysteine + [acceptor protein]-L-lysine = [E2 ubiquitin-conjugating enzyme]-L-cysteine + [acceptor protein]-N(6)-ubiquitinyl-L-lysine.</text>
        <dbReference type="EC" id="2.3.2.31"/>
    </reaction>
</comment>
<evidence type="ECO:0000313" key="17">
    <source>
        <dbReference type="EMBL" id="EOA28812.1"/>
    </source>
</evidence>
<dbReference type="EMBL" id="KB870808">
    <property type="protein sequence ID" value="EOA28812.1"/>
    <property type="molecule type" value="Genomic_DNA"/>
</dbReference>
<dbReference type="FunFam" id="1.20.120.1750:FF:000019">
    <property type="entry name" value="RBR-type E3 ubiquitin transferase"/>
    <property type="match status" value="1"/>
</dbReference>
<feature type="domain" description="RING-type" evidence="15">
    <location>
        <begin position="173"/>
        <end position="216"/>
    </location>
</feature>
<dbReference type="GO" id="GO:0004523">
    <property type="term" value="F:RNA-DNA hybrid ribonuclease activity"/>
    <property type="evidence" value="ECO:0007669"/>
    <property type="project" value="InterPro"/>
</dbReference>
<keyword evidence="8" id="KW-0479">Metal-binding</keyword>
<evidence type="ECO:0000256" key="10">
    <source>
        <dbReference type="ARBA" id="ARBA00022771"/>
    </source>
</evidence>
<dbReference type="SMART" id="SM00647">
    <property type="entry name" value="IBR"/>
    <property type="match status" value="2"/>
</dbReference>
<keyword evidence="9" id="KW-0677">Repeat</keyword>
<evidence type="ECO:0000256" key="9">
    <source>
        <dbReference type="ARBA" id="ARBA00022737"/>
    </source>
</evidence>
<gene>
    <name evidence="17" type="ORF">CARUB_v10025051mg</name>
</gene>
<feature type="region of interest" description="Disordered" evidence="14">
    <location>
        <begin position="389"/>
        <end position="423"/>
    </location>
</feature>
<name>R0G075_9BRAS</name>
<feature type="domain" description="RING-type" evidence="16">
    <location>
        <begin position="169"/>
        <end position="388"/>
    </location>
</feature>
<dbReference type="InterPro" id="IPR013083">
    <property type="entry name" value="Znf_RING/FYVE/PHD"/>
</dbReference>
<dbReference type="CDD" id="cd22584">
    <property type="entry name" value="Rcat_RBR_unk"/>
    <property type="match status" value="1"/>
</dbReference>
<dbReference type="Pfam" id="PF01485">
    <property type="entry name" value="IBR"/>
    <property type="match status" value="2"/>
</dbReference>
<keyword evidence="18" id="KW-1185">Reference proteome</keyword>
<dbReference type="Pfam" id="PF13456">
    <property type="entry name" value="RVT_3"/>
    <property type="match status" value="1"/>
</dbReference>
<keyword evidence="11" id="KW-0833">Ubl conjugation pathway</keyword>
<dbReference type="GO" id="GO:0016567">
    <property type="term" value="P:protein ubiquitination"/>
    <property type="evidence" value="ECO:0007669"/>
    <property type="project" value="UniProtKB-UniPathway"/>
</dbReference>
<evidence type="ECO:0000256" key="14">
    <source>
        <dbReference type="SAM" id="MobiDB-lite"/>
    </source>
</evidence>
<evidence type="ECO:0000256" key="13">
    <source>
        <dbReference type="PROSITE-ProRule" id="PRU00175"/>
    </source>
</evidence>
<dbReference type="GO" id="GO:0008270">
    <property type="term" value="F:zinc ion binding"/>
    <property type="evidence" value="ECO:0007669"/>
    <property type="project" value="UniProtKB-KW"/>
</dbReference>
<keyword evidence="12" id="KW-0862">Zinc</keyword>
<evidence type="ECO:0000256" key="11">
    <source>
        <dbReference type="ARBA" id="ARBA00022786"/>
    </source>
</evidence>
<dbReference type="EC" id="2.3.2.31" evidence="6"/>
<dbReference type="GO" id="GO:0061630">
    <property type="term" value="F:ubiquitin protein ligase activity"/>
    <property type="evidence" value="ECO:0007669"/>
    <property type="project" value="UniProtKB-EC"/>
</dbReference>
<dbReference type="eggNOG" id="KOG1812">
    <property type="taxonomic scope" value="Eukaryota"/>
</dbReference>
<organism evidence="17 18">
    <name type="scientific">Capsella rubella</name>
    <dbReference type="NCBI Taxonomy" id="81985"/>
    <lineage>
        <taxon>Eukaryota</taxon>
        <taxon>Viridiplantae</taxon>
        <taxon>Streptophyta</taxon>
        <taxon>Embryophyta</taxon>
        <taxon>Tracheophyta</taxon>
        <taxon>Spermatophyta</taxon>
        <taxon>Magnoliopsida</taxon>
        <taxon>eudicotyledons</taxon>
        <taxon>Gunneridae</taxon>
        <taxon>Pentapetalae</taxon>
        <taxon>rosids</taxon>
        <taxon>malvids</taxon>
        <taxon>Brassicales</taxon>
        <taxon>Brassicaceae</taxon>
        <taxon>Camelineae</taxon>
        <taxon>Capsella</taxon>
    </lineage>
</organism>
<feature type="compositionally biased region" description="Acidic residues" evidence="14">
    <location>
        <begin position="392"/>
        <end position="423"/>
    </location>
</feature>
<dbReference type="FunFam" id="3.30.40.10:FF:000230">
    <property type="entry name" value="RBR-type E3 ubiquitin transferase"/>
    <property type="match status" value="1"/>
</dbReference>
<evidence type="ECO:0000256" key="7">
    <source>
        <dbReference type="ARBA" id="ARBA00022679"/>
    </source>
</evidence>
<evidence type="ECO:0000256" key="2">
    <source>
        <dbReference type="ARBA" id="ARBA00001947"/>
    </source>
</evidence>
<dbReference type="Gene3D" id="3.30.40.10">
    <property type="entry name" value="Zinc/RING finger domain, C3HC4 (zinc finger)"/>
    <property type="match status" value="1"/>
</dbReference>
<dbReference type="PROSITE" id="PS51873">
    <property type="entry name" value="TRIAD"/>
    <property type="match status" value="1"/>
</dbReference>
<comment type="cofactor">
    <cofactor evidence="2">
        <name>Zn(2+)</name>
        <dbReference type="ChEBI" id="CHEBI:29105"/>
    </cofactor>
</comment>
<comment type="similarity">
    <text evidence="5">Belongs to the RBR family. Ariadne subfamily.</text>
</comment>
<dbReference type="InterPro" id="IPR001841">
    <property type="entry name" value="Znf_RING"/>
</dbReference>
<dbReference type="PROSITE" id="PS50089">
    <property type="entry name" value="ZF_RING_2"/>
    <property type="match status" value="1"/>
</dbReference>
<dbReference type="InterPro" id="IPR031127">
    <property type="entry name" value="E3_UB_ligase_RBR"/>
</dbReference>
<sequence length="423" mass="48159">MERDDINLISKEGCIDSTTTEDTPNSKSTIVYRLYFKGFVIRSNETTAVVNAGFGVAMCDNMDELVFKIKKTLSNNAEISRKGVEITALIHGLNESLGLGFKNVLSGKEKPKKKLVHLVEEVQRLREKLTSSEVDFVARNDVKFAYRLAREELDSQSLSNSVNAETSSQRETCVICLEERDAERMFCTEGCSHRHCFSCVKQYVEVKLLNGKFPTCLAYGCMFELTLESCIKVLTPNLIELWKQRTKEDSIPATERIYCPYPNCSVLMSLTELSRSADDETSYQSSVRECVKCRGLFCIDCKVPSHSNLSCDDYKKLHGDQNLVDVLKLNSLASYNMWRQCVKCRHLIELSHGCNHMTCRCGYEFCYNCGTQWYENQQNCLSGCLETGHGYEDEDEDEEDDEDVVDDDDEDVVDDDQEDDEVE</sequence>
<dbReference type="FunFam" id="3.30.420.10:FF:000076">
    <property type="entry name" value="RBR-type E3 ubiquitin transferase"/>
    <property type="match status" value="1"/>
</dbReference>
<dbReference type="InterPro" id="IPR002156">
    <property type="entry name" value="RNaseH_domain"/>
</dbReference>
<evidence type="ECO:0000256" key="12">
    <source>
        <dbReference type="ARBA" id="ARBA00022833"/>
    </source>
</evidence>
<comment type="function">
    <text evidence="3">Might act as an E3 ubiquitin-protein ligase, or as part of E3 complex, which accepts ubiquitin from specific E2 ubiquitin-conjugating enzymes and then transfers it to substrates.</text>
</comment>
<dbReference type="Gene3D" id="1.20.120.1750">
    <property type="match status" value="1"/>
</dbReference>
<evidence type="ECO:0000256" key="6">
    <source>
        <dbReference type="ARBA" id="ARBA00012251"/>
    </source>
</evidence>
<evidence type="ECO:0000259" key="16">
    <source>
        <dbReference type="PROSITE" id="PS51873"/>
    </source>
</evidence>
<keyword evidence="7" id="KW-0808">Transferase</keyword>
<evidence type="ECO:0000256" key="8">
    <source>
        <dbReference type="ARBA" id="ARBA00022723"/>
    </source>
</evidence>
<protein>
    <recommendedName>
        <fullName evidence="6">RBR-type E3 ubiquitin transferase</fullName>
        <ecNumber evidence="6">2.3.2.31</ecNumber>
    </recommendedName>
</protein>
<feature type="non-terminal residue" evidence="17">
    <location>
        <position position="423"/>
    </location>
</feature>
<reference evidence="18" key="1">
    <citation type="journal article" date="2013" name="Nat. Genet.">
        <title>The Capsella rubella genome and the genomic consequences of rapid mating system evolution.</title>
        <authorList>
            <person name="Slotte T."/>
            <person name="Hazzouri K.M."/>
            <person name="Agren J.A."/>
            <person name="Koenig D."/>
            <person name="Maumus F."/>
            <person name="Guo Y.L."/>
            <person name="Steige K."/>
            <person name="Platts A.E."/>
            <person name="Escobar J.S."/>
            <person name="Newman L.K."/>
            <person name="Wang W."/>
            <person name="Mandakova T."/>
            <person name="Vello E."/>
            <person name="Smith L.M."/>
            <person name="Henz S.R."/>
            <person name="Steffen J."/>
            <person name="Takuno S."/>
            <person name="Brandvain Y."/>
            <person name="Coop G."/>
            <person name="Andolfatto P."/>
            <person name="Hu T.T."/>
            <person name="Blanchette M."/>
            <person name="Clark R.M."/>
            <person name="Quesneville H."/>
            <person name="Nordborg M."/>
            <person name="Gaut B.S."/>
            <person name="Lysak M.A."/>
            <person name="Jenkins J."/>
            <person name="Grimwood J."/>
            <person name="Chapman J."/>
            <person name="Prochnik S."/>
            <person name="Shu S."/>
            <person name="Rokhsar D."/>
            <person name="Schmutz J."/>
            <person name="Weigel D."/>
            <person name="Wright S.I."/>
        </authorList>
    </citation>
    <scope>NUCLEOTIDE SEQUENCE [LARGE SCALE GENOMIC DNA]</scope>
    <source>
        <strain evidence="18">cv. Monte Gargano</strain>
    </source>
</reference>
<dbReference type="PANTHER" id="PTHR11685">
    <property type="entry name" value="RBR FAMILY RING FINGER AND IBR DOMAIN-CONTAINING"/>
    <property type="match status" value="1"/>
</dbReference>
<dbReference type="SUPFAM" id="SSF57850">
    <property type="entry name" value="RING/U-box"/>
    <property type="match status" value="2"/>
</dbReference>
<dbReference type="AlphaFoldDB" id="R0G075"/>
<dbReference type="Proteomes" id="UP000029121">
    <property type="component" value="Unassembled WGS sequence"/>
</dbReference>
<evidence type="ECO:0000259" key="15">
    <source>
        <dbReference type="PROSITE" id="PS50089"/>
    </source>
</evidence>
<evidence type="ECO:0000313" key="18">
    <source>
        <dbReference type="Proteomes" id="UP000029121"/>
    </source>
</evidence>
<evidence type="ECO:0000256" key="3">
    <source>
        <dbReference type="ARBA" id="ARBA00003976"/>
    </source>
</evidence>
<dbReference type="InterPro" id="IPR002867">
    <property type="entry name" value="IBR_dom"/>
</dbReference>
<evidence type="ECO:0000256" key="5">
    <source>
        <dbReference type="ARBA" id="ARBA00005884"/>
    </source>
</evidence>
<accession>R0G075</accession>
<dbReference type="InterPro" id="IPR044066">
    <property type="entry name" value="TRIAD_supradom"/>
</dbReference>
<dbReference type="GO" id="GO:0003676">
    <property type="term" value="F:nucleic acid binding"/>
    <property type="evidence" value="ECO:0007669"/>
    <property type="project" value="InterPro"/>
</dbReference>
<dbReference type="UniPathway" id="UPA00143"/>
<dbReference type="CDD" id="cd22582">
    <property type="entry name" value="BRcat_RBR_unk"/>
    <property type="match status" value="1"/>
</dbReference>
<keyword evidence="10 13" id="KW-0863">Zinc-finger</keyword>
<evidence type="ECO:0000256" key="4">
    <source>
        <dbReference type="ARBA" id="ARBA00004906"/>
    </source>
</evidence>
<comment type="pathway">
    <text evidence="4">Protein modification; protein ubiquitination.</text>
</comment>